<dbReference type="InterPro" id="IPR029058">
    <property type="entry name" value="AB_hydrolase_fold"/>
</dbReference>
<dbReference type="SMART" id="SM00824">
    <property type="entry name" value="PKS_TE"/>
    <property type="match status" value="1"/>
</dbReference>
<dbReference type="GO" id="GO:0016787">
    <property type="term" value="F:hydrolase activity"/>
    <property type="evidence" value="ECO:0007669"/>
    <property type="project" value="UniProtKB-KW"/>
</dbReference>
<feature type="region of interest" description="Disordered" evidence="3">
    <location>
        <begin position="301"/>
        <end position="335"/>
    </location>
</feature>
<protein>
    <submittedName>
        <fullName evidence="5">Alpha/beta fold hydrolase</fullName>
    </submittedName>
</protein>
<dbReference type="InterPro" id="IPR020802">
    <property type="entry name" value="TesA-like"/>
</dbReference>
<evidence type="ECO:0000313" key="6">
    <source>
        <dbReference type="Proteomes" id="UP001596220"/>
    </source>
</evidence>
<dbReference type="RefSeq" id="WP_380635669.1">
    <property type="nucleotide sequence ID" value="NZ_JBHSQO010000010.1"/>
</dbReference>
<dbReference type="SUPFAM" id="SSF53474">
    <property type="entry name" value="alpha/beta-Hydrolases"/>
    <property type="match status" value="1"/>
</dbReference>
<dbReference type="PANTHER" id="PTHR11487:SF0">
    <property type="entry name" value="S-ACYL FATTY ACID SYNTHASE THIOESTERASE, MEDIUM CHAIN"/>
    <property type="match status" value="1"/>
</dbReference>
<feature type="compositionally biased region" description="Pro residues" evidence="3">
    <location>
        <begin position="306"/>
        <end position="317"/>
    </location>
</feature>
<keyword evidence="2 5" id="KW-0378">Hydrolase</keyword>
<feature type="domain" description="Thioesterase TesA-like" evidence="4">
    <location>
        <begin position="58"/>
        <end position="300"/>
    </location>
</feature>
<dbReference type="InterPro" id="IPR001031">
    <property type="entry name" value="Thioesterase"/>
</dbReference>
<keyword evidence="6" id="KW-1185">Reference proteome</keyword>
<dbReference type="PANTHER" id="PTHR11487">
    <property type="entry name" value="THIOESTERASE"/>
    <property type="match status" value="1"/>
</dbReference>
<evidence type="ECO:0000256" key="3">
    <source>
        <dbReference type="SAM" id="MobiDB-lite"/>
    </source>
</evidence>
<evidence type="ECO:0000313" key="5">
    <source>
        <dbReference type="EMBL" id="MFC6090062.1"/>
    </source>
</evidence>
<dbReference type="InterPro" id="IPR012223">
    <property type="entry name" value="TEII"/>
</dbReference>
<organism evidence="5 6">
    <name type="scientific">Saccharothrix lopnurensis</name>
    <dbReference type="NCBI Taxonomy" id="1670621"/>
    <lineage>
        <taxon>Bacteria</taxon>
        <taxon>Bacillati</taxon>
        <taxon>Actinomycetota</taxon>
        <taxon>Actinomycetes</taxon>
        <taxon>Pseudonocardiales</taxon>
        <taxon>Pseudonocardiaceae</taxon>
        <taxon>Saccharothrix</taxon>
    </lineage>
</organism>
<name>A0ABW1P526_9PSEU</name>
<dbReference type="Proteomes" id="UP001596220">
    <property type="component" value="Unassembled WGS sequence"/>
</dbReference>
<dbReference type="EMBL" id="JBHSQO010000010">
    <property type="protein sequence ID" value="MFC6090062.1"/>
    <property type="molecule type" value="Genomic_DNA"/>
</dbReference>
<dbReference type="Pfam" id="PF00975">
    <property type="entry name" value="Thioesterase"/>
    <property type="match status" value="1"/>
</dbReference>
<evidence type="ECO:0000256" key="1">
    <source>
        <dbReference type="ARBA" id="ARBA00007169"/>
    </source>
</evidence>
<gene>
    <name evidence="5" type="ORF">ACFP3R_12335</name>
</gene>
<comment type="caution">
    <text evidence="5">The sequence shown here is derived from an EMBL/GenBank/DDBJ whole genome shotgun (WGS) entry which is preliminary data.</text>
</comment>
<sequence length="335" mass="36129">MSTREREGGPVDGSAVKALPAAEEFAWARQRRADIRRAGGVLDLVLPLREGGDGPALFCAPPLIGASWCYLALLPHLPPEHPVYGLQLRGLRRPEPLPVDMAELARDFADQIRLTRPHGPYHLFGWSIGGNTAHAIAEELERRGHEVGLLVIGDTVPGLPNSLSVADDNLWLVCDFVLRELGYQPVVEPDDPDPVHRMLEVVRGRPGLGLHEWPDRQLLALPHVIRNNLAVAQRHRPGRVRCPVLFLSATGDERTTGAKVASWDDCVSGPVDVVEVDCSHEHMLLPAPVARIGAAIAARLAGNPESPAPESPAPKSPVPTADASESPIATGESRT</sequence>
<comment type="similarity">
    <text evidence="1">Belongs to the thioesterase family.</text>
</comment>
<reference evidence="6" key="1">
    <citation type="journal article" date="2019" name="Int. J. Syst. Evol. Microbiol.">
        <title>The Global Catalogue of Microorganisms (GCM) 10K type strain sequencing project: providing services to taxonomists for standard genome sequencing and annotation.</title>
        <authorList>
            <consortium name="The Broad Institute Genomics Platform"/>
            <consortium name="The Broad Institute Genome Sequencing Center for Infectious Disease"/>
            <person name="Wu L."/>
            <person name="Ma J."/>
        </authorList>
    </citation>
    <scope>NUCLEOTIDE SEQUENCE [LARGE SCALE GENOMIC DNA]</scope>
    <source>
        <strain evidence="6">CGMCC 4.7246</strain>
    </source>
</reference>
<proteinExistence type="inferred from homology"/>
<accession>A0ABW1P526</accession>
<evidence type="ECO:0000259" key="4">
    <source>
        <dbReference type="SMART" id="SM00824"/>
    </source>
</evidence>
<dbReference type="Gene3D" id="3.40.50.1820">
    <property type="entry name" value="alpha/beta hydrolase"/>
    <property type="match status" value="1"/>
</dbReference>
<evidence type="ECO:0000256" key="2">
    <source>
        <dbReference type="ARBA" id="ARBA00022801"/>
    </source>
</evidence>